<dbReference type="PANTHER" id="PTHR34236">
    <property type="entry name" value="DIMETHYL SULFOXIDE REDUCTASE TRANSCRIPTIONAL ACTIVATOR"/>
    <property type="match status" value="1"/>
</dbReference>
<dbReference type="Proteomes" id="UP000247586">
    <property type="component" value="Chromosome"/>
</dbReference>
<protein>
    <submittedName>
        <fullName evidence="2">Helix-turn-helix domain-containing protein</fullName>
    </submittedName>
</protein>
<evidence type="ECO:0000313" key="3">
    <source>
        <dbReference type="Proteomes" id="UP000247586"/>
    </source>
</evidence>
<proteinExistence type="predicted"/>
<gene>
    <name evidence="2" type="ORF">DFR87_00325</name>
</gene>
<keyword evidence="3" id="KW-1185">Reference proteome</keyword>
<dbReference type="InterPro" id="IPR007050">
    <property type="entry name" value="HTH_bacterioopsin"/>
</dbReference>
<organism evidence="2 3">
    <name type="scientific">Metallosphaera hakonensis JCM 8857 = DSM 7519</name>
    <dbReference type="NCBI Taxonomy" id="1293036"/>
    <lineage>
        <taxon>Archaea</taxon>
        <taxon>Thermoproteota</taxon>
        <taxon>Thermoprotei</taxon>
        <taxon>Sulfolobales</taxon>
        <taxon>Sulfolobaceae</taxon>
        <taxon>Metallosphaera</taxon>
    </lineage>
</organism>
<evidence type="ECO:0000313" key="2">
    <source>
        <dbReference type="EMBL" id="AWS00458.1"/>
    </source>
</evidence>
<name>A0A2U9IX72_9CREN</name>
<feature type="domain" description="HTH bat-type" evidence="1">
    <location>
        <begin position="125"/>
        <end position="176"/>
    </location>
</feature>
<sequence length="200" mass="22570">MQVMGDRHSVIEQIMPKLGFTDHLIKADVDPVLKGELRERGVRVMNLGDRKIWARAPSCSACRFLTGSDAMVLSAWPLSKDEIVYRLLVPSMAYLKELLSELNRLNMKPRVLRSTEPRANTENGLTPRQLQALMLAYKKGFFNVERKSTLTDLANAMGIKPPSAEELLRRALQKVVGDYLRGLEKGDKQVEKRVNPNLLG</sequence>
<accession>A0A2U9IX72</accession>
<dbReference type="AlphaFoldDB" id="A0A2U9IX72"/>
<dbReference type="KEGG" id="mhk:DFR87_00325"/>
<reference evidence="2" key="1">
    <citation type="submission" date="2018-05" db="EMBL/GenBank/DDBJ databases">
        <title>Complete Genome Sequences of Extremely Thermoacidophilic, Metal-Mobilizing Type-Strain Members of the Archaeal Family Sulfolobaceae: Acidianus brierleyi DSM-1651T, Acidianus sulfidivorans DSM-18786T, Metallosphaera hakonensis DSM-7519T, and Metallosphaera prunae DSM-10039T.</title>
        <authorList>
            <person name="Counts J.A."/>
            <person name="Kelly R.M."/>
        </authorList>
    </citation>
    <scope>NUCLEOTIDE SEQUENCE [LARGE SCALE GENOMIC DNA]</scope>
    <source>
        <strain evidence="2">HO1-1</strain>
    </source>
</reference>
<dbReference type="STRING" id="1293036.GCA_001315825_02546"/>
<dbReference type="PANTHER" id="PTHR34236:SF1">
    <property type="entry name" value="DIMETHYL SULFOXIDE REDUCTASE TRANSCRIPTIONAL ACTIVATOR"/>
    <property type="match status" value="1"/>
</dbReference>
<dbReference type="OrthoDB" id="202021at2157"/>
<evidence type="ECO:0000259" key="1">
    <source>
        <dbReference type="Pfam" id="PF04967"/>
    </source>
</evidence>
<dbReference type="Pfam" id="PF04967">
    <property type="entry name" value="HTH_10"/>
    <property type="match status" value="1"/>
</dbReference>
<dbReference type="EMBL" id="CP029287">
    <property type="protein sequence ID" value="AWS00458.1"/>
    <property type="molecule type" value="Genomic_DNA"/>
</dbReference>